<dbReference type="AlphaFoldDB" id="A0A6N7QRS3"/>
<keyword evidence="3" id="KW-1185">Reference proteome</keyword>
<comment type="caution">
    <text evidence="2">The sequence shown here is derived from an EMBL/GenBank/DDBJ whole genome shotgun (WGS) entry which is preliminary data.</text>
</comment>
<name>A0A6N7QRS3_9GAMM</name>
<dbReference type="GO" id="GO:0016740">
    <property type="term" value="F:transferase activity"/>
    <property type="evidence" value="ECO:0007669"/>
    <property type="project" value="UniProtKB-KW"/>
</dbReference>
<dbReference type="Pfam" id="PF00483">
    <property type="entry name" value="NTP_transferase"/>
    <property type="match status" value="1"/>
</dbReference>
<dbReference type="PANTHER" id="PTHR22572">
    <property type="entry name" value="SUGAR-1-PHOSPHATE GUANYL TRANSFERASE"/>
    <property type="match status" value="1"/>
</dbReference>
<keyword evidence="2" id="KW-0808">Transferase</keyword>
<evidence type="ECO:0000313" key="3">
    <source>
        <dbReference type="Proteomes" id="UP000433788"/>
    </source>
</evidence>
<dbReference type="InterPro" id="IPR029044">
    <property type="entry name" value="Nucleotide-diphossugar_trans"/>
</dbReference>
<dbReference type="SUPFAM" id="SSF53448">
    <property type="entry name" value="Nucleotide-diphospho-sugar transferases"/>
    <property type="match status" value="1"/>
</dbReference>
<reference evidence="2 3" key="1">
    <citation type="submission" date="2019-11" db="EMBL/GenBank/DDBJ databases">
        <authorList>
            <person name="Zhang X.Y."/>
        </authorList>
    </citation>
    <scope>NUCLEOTIDE SEQUENCE [LARGE SCALE GENOMIC DNA]</scope>
    <source>
        <strain evidence="2 3">C176</strain>
    </source>
</reference>
<dbReference type="EMBL" id="WJPP01000009">
    <property type="protein sequence ID" value="MRH79161.1"/>
    <property type="molecule type" value="Genomic_DNA"/>
</dbReference>
<dbReference type="Gene3D" id="3.90.550.10">
    <property type="entry name" value="Spore Coat Polysaccharide Biosynthesis Protein SpsA, Chain A"/>
    <property type="match status" value="1"/>
</dbReference>
<feature type="domain" description="Nucleotidyl transferase" evidence="1">
    <location>
        <begin position="2"/>
        <end position="228"/>
    </location>
</feature>
<dbReference type="InterPro" id="IPR005835">
    <property type="entry name" value="NTP_transferase_dom"/>
</dbReference>
<proteinExistence type="predicted"/>
<dbReference type="Proteomes" id="UP000433788">
    <property type="component" value="Unassembled WGS sequence"/>
</dbReference>
<evidence type="ECO:0000259" key="1">
    <source>
        <dbReference type="Pfam" id="PF00483"/>
    </source>
</evidence>
<sequence>MKAVIQAGGQGARLRPYTLVLPKPMMPVGDLPVIELLLGWLKRNGIEEVTVTTGHLGSLIQALCGDGSQWGLKISYTAEDKPMGTLGALDMLRDELTEPFLVLNGDLLTDLDLRAFRRFHLNHQDPLTVAVKATPVPINMGVFEFDDKTGQIEDFREKPVLNYNFNMGIYCMDPSILERIPTGLSFGFDDLIYSMLDDNASARVFVHEGEFLDIGRPEDYKKAQSMVAEGRLPNFGT</sequence>
<protein>
    <submittedName>
        <fullName evidence="2">NTP transferase domain-containing protein</fullName>
    </submittedName>
</protein>
<dbReference type="RefSeq" id="WP_153720211.1">
    <property type="nucleotide sequence ID" value="NZ_WJPP01000009.1"/>
</dbReference>
<dbReference type="InterPro" id="IPR050486">
    <property type="entry name" value="Mannose-1P_guanyltransferase"/>
</dbReference>
<accession>A0A6N7QRS3</accession>
<evidence type="ECO:0000313" key="2">
    <source>
        <dbReference type="EMBL" id="MRH79161.1"/>
    </source>
</evidence>
<gene>
    <name evidence="2" type="ORF">GH984_10680</name>
</gene>
<organism evidence="2 3">
    <name type="scientific">Spiribacter salilacus</name>
    <dbReference type="NCBI Taxonomy" id="2664894"/>
    <lineage>
        <taxon>Bacteria</taxon>
        <taxon>Pseudomonadati</taxon>
        <taxon>Pseudomonadota</taxon>
        <taxon>Gammaproteobacteria</taxon>
        <taxon>Chromatiales</taxon>
        <taxon>Ectothiorhodospiraceae</taxon>
        <taxon>Spiribacter</taxon>
    </lineage>
</organism>